<keyword evidence="1" id="KW-1133">Transmembrane helix</keyword>
<keyword evidence="1" id="KW-0812">Transmembrane</keyword>
<proteinExistence type="predicted"/>
<organism evidence="2 3">
    <name type="scientific">Oikopleura dioica</name>
    <name type="common">Tunicate</name>
    <dbReference type="NCBI Taxonomy" id="34765"/>
    <lineage>
        <taxon>Eukaryota</taxon>
        <taxon>Metazoa</taxon>
        <taxon>Chordata</taxon>
        <taxon>Tunicata</taxon>
        <taxon>Appendicularia</taxon>
        <taxon>Copelata</taxon>
        <taxon>Oikopleuridae</taxon>
        <taxon>Oikopleura</taxon>
    </lineage>
</organism>
<accession>A0ABN7SIJ6</accession>
<keyword evidence="3" id="KW-1185">Reference proteome</keyword>
<evidence type="ECO:0000256" key="1">
    <source>
        <dbReference type="SAM" id="Phobius"/>
    </source>
</evidence>
<feature type="transmembrane region" description="Helical" evidence="1">
    <location>
        <begin position="12"/>
        <end position="29"/>
    </location>
</feature>
<evidence type="ECO:0000313" key="2">
    <source>
        <dbReference type="EMBL" id="CAG5101807.1"/>
    </source>
</evidence>
<reference evidence="2 3" key="1">
    <citation type="submission" date="2021-04" db="EMBL/GenBank/DDBJ databases">
        <authorList>
            <person name="Bliznina A."/>
        </authorList>
    </citation>
    <scope>NUCLEOTIDE SEQUENCE [LARGE SCALE GENOMIC DNA]</scope>
</reference>
<keyword evidence="1" id="KW-0472">Membrane</keyword>
<evidence type="ECO:0000313" key="3">
    <source>
        <dbReference type="Proteomes" id="UP001158576"/>
    </source>
</evidence>
<dbReference type="Proteomes" id="UP001158576">
    <property type="component" value="Chromosome 1"/>
</dbReference>
<protein>
    <submittedName>
        <fullName evidence="2">Oidioi.mRNA.OKI2018_I69.chr1.g8.t1.cds</fullName>
    </submittedName>
</protein>
<gene>
    <name evidence="2" type="ORF">OKIOD_LOCUS8773</name>
</gene>
<sequence>MRKRGAKCQYVIAIFIYGFIGLLFLHLITNEPVQLSPNEEDQIQNMIINEMKEENLLDRTIFEDPNTEIRTNEFENCNDDEPDIFLNLTLLEENYPELRGQRQKIEGKCIYPDFPYLNQMIRFNKHLKPAIIQEPNACDFQDPSLTSLIFGIKSIPGAIHEREILRRTWLRKDIWKKIGFEIKIVFITGNDKDLEEEANIKEDLLILDSWDRKRILKFLRLIRLDLTETKKSNEILIMRKSQFSIDNLSFDVSS</sequence>
<dbReference type="EMBL" id="OU015566">
    <property type="protein sequence ID" value="CAG5101807.1"/>
    <property type="molecule type" value="Genomic_DNA"/>
</dbReference>
<name>A0ABN7SIJ6_OIKDI</name>